<evidence type="ECO:0000313" key="13">
    <source>
        <dbReference type="EMBL" id="SHF25360.1"/>
    </source>
</evidence>
<dbReference type="InterPro" id="IPR007507">
    <property type="entry name" value="Glycos_transf_N"/>
</dbReference>
<evidence type="ECO:0000256" key="11">
    <source>
        <dbReference type="RuleBase" id="RU365103"/>
    </source>
</evidence>
<dbReference type="Gene3D" id="3.40.50.2000">
    <property type="entry name" value="Glycogen Phosphorylase B"/>
    <property type="match status" value="1"/>
</dbReference>
<proteinExistence type="inferred from homology"/>
<evidence type="ECO:0000256" key="10">
    <source>
        <dbReference type="PIRSR" id="PIRSR639901-2"/>
    </source>
</evidence>
<dbReference type="GO" id="GO:0005886">
    <property type="term" value="C:plasma membrane"/>
    <property type="evidence" value="ECO:0007669"/>
    <property type="project" value="UniProtKB-SubCell"/>
</dbReference>
<dbReference type="Pfam" id="PF04413">
    <property type="entry name" value="Glycos_transf_N"/>
    <property type="match status" value="1"/>
</dbReference>
<gene>
    <name evidence="13" type="ORF">SAMN05444279_12362</name>
</gene>
<evidence type="ECO:0000259" key="12">
    <source>
        <dbReference type="Pfam" id="PF04413"/>
    </source>
</evidence>
<keyword evidence="6 11" id="KW-0808">Transferase</keyword>
<evidence type="ECO:0000256" key="5">
    <source>
        <dbReference type="ARBA" id="ARBA00019077"/>
    </source>
</evidence>
<keyword evidence="14" id="KW-1185">Reference proteome</keyword>
<keyword evidence="11" id="KW-0448">Lipopolysaccharide biosynthesis</keyword>
<feature type="site" description="Transition state stabilizer" evidence="10">
    <location>
        <position position="140"/>
    </location>
</feature>
<dbReference type="InterPro" id="IPR039901">
    <property type="entry name" value="Kdotransferase"/>
</dbReference>
<protein>
    <recommendedName>
        <fullName evidence="5 11">3-deoxy-D-manno-octulosonic acid transferase</fullName>
        <shortName evidence="11">Kdo transferase</shortName>
        <ecNumber evidence="4 11">2.4.99.12</ecNumber>
    </recommendedName>
    <alternativeName>
        <fullName evidence="7 11">Lipid IV(A) 3-deoxy-D-manno-octulosonic acid transferase</fullName>
    </alternativeName>
</protein>
<comment type="catalytic activity">
    <reaction evidence="8 11">
        <text>lipid IVA (E. coli) + CMP-3-deoxy-beta-D-manno-octulosonate = alpha-Kdo-(2-&gt;6)-lipid IVA (E. coli) + CMP + H(+)</text>
        <dbReference type="Rhea" id="RHEA:28066"/>
        <dbReference type="ChEBI" id="CHEBI:15378"/>
        <dbReference type="ChEBI" id="CHEBI:58603"/>
        <dbReference type="ChEBI" id="CHEBI:60364"/>
        <dbReference type="ChEBI" id="CHEBI:60377"/>
        <dbReference type="ChEBI" id="CHEBI:85987"/>
        <dbReference type="EC" id="2.4.99.12"/>
    </reaction>
</comment>
<name>A0A1M5A4W5_9RHOB</name>
<organism evidence="13 14">
    <name type="scientific">Ruegeria intermedia</name>
    <dbReference type="NCBI Taxonomy" id="996115"/>
    <lineage>
        <taxon>Bacteria</taxon>
        <taxon>Pseudomonadati</taxon>
        <taxon>Pseudomonadota</taxon>
        <taxon>Alphaproteobacteria</taxon>
        <taxon>Rhodobacterales</taxon>
        <taxon>Roseobacteraceae</taxon>
        <taxon>Ruegeria</taxon>
    </lineage>
</organism>
<evidence type="ECO:0000256" key="3">
    <source>
        <dbReference type="ARBA" id="ARBA00006380"/>
    </source>
</evidence>
<dbReference type="GO" id="GO:0009244">
    <property type="term" value="P:lipopolysaccharide core region biosynthetic process"/>
    <property type="evidence" value="ECO:0007669"/>
    <property type="project" value="UniProtKB-UniRule"/>
</dbReference>
<evidence type="ECO:0000256" key="4">
    <source>
        <dbReference type="ARBA" id="ARBA00012621"/>
    </source>
</evidence>
<feature type="site" description="Transition state stabilizer" evidence="10">
    <location>
        <position position="218"/>
    </location>
</feature>
<sequence>MTDLPGRPTALYRLYCALTSVAMPLAWRTVRAKLQSAGVSEIRQRERLGHASQPRPDGRLIWFHAASVGESLSVLSLIKRMSERIEDAQFLITSGTPTSAALVEKRLPPRTRHQYPPLDSTGPVARFLDHWRPDAGVFVESEIWPRLIVETARRGTPLALLNARLSEKSVAGWKKRPDTARYVLSQFRLFLTQNDRTAANLIAMGAPADLVQPGTNLKAMSDPLPVDQDTLTQIRAQIGARPVWIASSTHAGEEETVLAAHAELLNRWPDLLLLLIPRHPERRNEVCALIDAAGQSHALRSAGQPITHDTQVYVADTLGETGTWYALYPIVFLGGSLKEIGGHNPFEPAQAGAAVITGPGYYNFAETFAPLVDSGGAVEVASAPDLAKAVELWLSDESALAAAQAAAQSCVNTQKSALDAVADTLCDKLGLEDAGP</sequence>
<reference evidence="13 14" key="1">
    <citation type="submission" date="2016-11" db="EMBL/GenBank/DDBJ databases">
        <authorList>
            <person name="Varghese N."/>
            <person name="Submissions S."/>
        </authorList>
    </citation>
    <scope>NUCLEOTIDE SEQUENCE [LARGE SCALE GENOMIC DNA]</scope>
    <source>
        <strain evidence="13 14">DSM 29341</strain>
    </source>
</reference>
<evidence type="ECO:0000256" key="8">
    <source>
        <dbReference type="ARBA" id="ARBA00049183"/>
    </source>
</evidence>
<dbReference type="Gene3D" id="3.40.50.11720">
    <property type="entry name" value="3-Deoxy-D-manno-octulosonic-acid transferase, N-terminal domain"/>
    <property type="match status" value="1"/>
</dbReference>
<evidence type="ECO:0000313" key="14">
    <source>
        <dbReference type="Proteomes" id="UP000325134"/>
    </source>
</evidence>
<dbReference type="UniPathway" id="UPA00958"/>
<evidence type="ECO:0000256" key="7">
    <source>
        <dbReference type="ARBA" id="ARBA00031445"/>
    </source>
</evidence>
<keyword evidence="11" id="KW-1003">Cell membrane</keyword>
<dbReference type="PANTHER" id="PTHR42755:SF1">
    <property type="entry name" value="3-DEOXY-D-MANNO-OCTULOSONIC ACID TRANSFERASE, MITOCHONDRIAL-RELATED"/>
    <property type="match status" value="1"/>
</dbReference>
<dbReference type="InterPro" id="IPR038107">
    <property type="entry name" value="Glycos_transf_N_sf"/>
</dbReference>
<accession>A0A1M5A4W5</accession>
<dbReference type="EMBL" id="FQVK01000023">
    <property type="protein sequence ID" value="SHF25360.1"/>
    <property type="molecule type" value="Genomic_DNA"/>
</dbReference>
<evidence type="ECO:0000256" key="2">
    <source>
        <dbReference type="ARBA" id="ARBA00004713"/>
    </source>
</evidence>
<comment type="pathway">
    <text evidence="2 11">Bacterial outer membrane biogenesis; LPS core biosynthesis.</text>
</comment>
<feature type="domain" description="3-deoxy-D-manno-octulosonic-acid transferase N-terminal" evidence="12">
    <location>
        <begin position="44"/>
        <end position="219"/>
    </location>
</feature>
<comment type="function">
    <text evidence="1 11">Involved in lipopolysaccharide (LPS) biosynthesis. Catalyzes the transfer of 3-deoxy-D-manno-octulosonate (Kdo) residue(s) from CMP-Kdo to lipid IV(A), the tetraacyldisaccharide-1,4'-bisphosphate precursor of lipid A.</text>
</comment>
<dbReference type="AlphaFoldDB" id="A0A1M5A4W5"/>
<dbReference type="SUPFAM" id="SSF53756">
    <property type="entry name" value="UDP-Glycosyltransferase/glycogen phosphorylase"/>
    <property type="match status" value="1"/>
</dbReference>
<dbReference type="PANTHER" id="PTHR42755">
    <property type="entry name" value="3-DEOXY-MANNO-OCTULOSONATE CYTIDYLYLTRANSFERASE"/>
    <property type="match status" value="1"/>
</dbReference>
<dbReference type="RefSeq" id="WP_149776867.1">
    <property type="nucleotide sequence ID" value="NZ_FQVK01000023.1"/>
</dbReference>
<evidence type="ECO:0000256" key="9">
    <source>
        <dbReference type="PIRSR" id="PIRSR639901-1"/>
    </source>
</evidence>
<dbReference type="GO" id="GO:0043842">
    <property type="term" value="F:Kdo transferase activity"/>
    <property type="evidence" value="ECO:0007669"/>
    <property type="project" value="UniProtKB-EC"/>
</dbReference>
<dbReference type="FunFam" id="3.40.50.2000:FF:000032">
    <property type="entry name" value="3-deoxy-D-manno-octulosonic acid transferase"/>
    <property type="match status" value="1"/>
</dbReference>
<feature type="active site" description="Proton acceptor" evidence="9">
    <location>
        <position position="70"/>
    </location>
</feature>
<evidence type="ECO:0000256" key="1">
    <source>
        <dbReference type="ARBA" id="ARBA00003394"/>
    </source>
</evidence>
<comment type="similarity">
    <text evidence="3">Belongs to the glycosyltransferase group 1 family. Glycosyltransferase 30 subfamily.</text>
</comment>
<keyword evidence="11" id="KW-0472">Membrane</keyword>
<dbReference type="Proteomes" id="UP000325134">
    <property type="component" value="Unassembled WGS sequence"/>
</dbReference>
<dbReference type="EC" id="2.4.99.12" evidence="4 11"/>
<evidence type="ECO:0000256" key="6">
    <source>
        <dbReference type="ARBA" id="ARBA00022679"/>
    </source>
</evidence>
<dbReference type="OrthoDB" id="9789797at2"/>
<dbReference type="GO" id="GO:0009245">
    <property type="term" value="P:lipid A biosynthetic process"/>
    <property type="evidence" value="ECO:0007669"/>
    <property type="project" value="TreeGrafter"/>
</dbReference>
<comment type="subcellular location">
    <subcellularLocation>
        <location evidence="11">Cell membrane</location>
    </subcellularLocation>
</comment>